<reference evidence="1 2" key="1">
    <citation type="submission" date="2016-10" db="EMBL/GenBank/DDBJ databases">
        <title>Complete Genome Sequence of Peptococcaceae strain DCMF.</title>
        <authorList>
            <person name="Edwards R.J."/>
            <person name="Holland S.I."/>
            <person name="Deshpande N.P."/>
            <person name="Wong Y.K."/>
            <person name="Ertan H."/>
            <person name="Manefield M."/>
            <person name="Russell T.L."/>
            <person name="Lee M.J."/>
        </authorList>
    </citation>
    <scope>NUCLEOTIDE SEQUENCE [LARGE SCALE GENOMIC DNA]</scope>
    <source>
        <strain evidence="1 2">DCMF</strain>
    </source>
</reference>
<protein>
    <recommendedName>
        <fullName evidence="3">XRE family transcriptional regulator</fullName>
    </recommendedName>
</protein>
<accession>A0A3G1L1C9</accession>
<evidence type="ECO:0000313" key="1">
    <source>
        <dbReference type="EMBL" id="ATW28592.1"/>
    </source>
</evidence>
<dbReference type="Proteomes" id="UP000323521">
    <property type="component" value="Chromosome"/>
</dbReference>
<dbReference type="AlphaFoldDB" id="A0A3G1L1C9"/>
<dbReference type="KEGG" id="fwa:DCMF_13000"/>
<evidence type="ECO:0008006" key="3">
    <source>
        <dbReference type="Google" id="ProtNLM"/>
    </source>
</evidence>
<sequence length="61" mass="6644">MALAFIGKSEAWLAKEIGSTPQAFNQRMKTDKFSTVELEGIAKVLGAVYSSSFEFPDGTKI</sequence>
<dbReference type="EMBL" id="CP017634">
    <property type="protein sequence ID" value="ATW28592.1"/>
    <property type="molecule type" value="Genomic_DNA"/>
</dbReference>
<keyword evidence="2" id="KW-1185">Reference proteome</keyword>
<name>A0A3G1L1C9_FORW1</name>
<proteinExistence type="predicted"/>
<gene>
    <name evidence="1" type="ORF">DCMF_13000</name>
</gene>
<evidence type="ECO:0000313" key="2">
    <source>
        <dbReference type="Proteomes" id="UP000323521"/>
    </source>
</evidence>
<organism evidence="1 2">
    <name type="scientific">Formimonas warabiya</name>
    <dbReference type="NCBI Taxonomy" id="1761012"/>
    <lineage>
        <taxon>Bacteria</taxon>
        <taxon>Bacillati</taxon>
        <taxon>Bacillota</taxon>
        <taxon>Clostridia</taxon>
        <taxon>Eubacteriales</taxon>
        <taxon>Peptococcaceae</taxon>
        <taxon>Candidatus Formimonas</taxon>
    </lineage>
</organism>